<organism evidence="2 3">
    <name type="scientific">Lactuca saligna</name>
    <name type="common">Willowleaf lettuce</name>
    <dbReference type="NCBI Taxonomy" id="75948"/>
    <lineage>
        <taxon>Eukaryota</taxon>
        <taxon>Viridiplantae</taxon>
        <taxon>Streptophyta</taxon>
        <taxon>Embryophyta</taxon>
        <taxon>Tracheophyta</taxon>
        <taxon>Spermatophyta</taxon>
        <taxon>Magnoliopsida</taxon>
        <taxon>eudicotyledons</taxon>
        <taxon>Gunneridae</taxon>
        <taxon>Pentapetalae</taxon>
        <taxon>asterids</taxon>
        <taxon>campanulids</taxon>
        <taxon>Asterales</taxon>
        <taxon>Asteraceae</taxon>
        <taxon>Cichorioideae</taxon>
        <taxon>Cichorieae</taxon>
        <taxon>Lactucinae</taxon>
        <taxon>Lactuca</taxon>
    </lineage>
</organism>
<protein>
    <submittedName>
        <fullName evidence="2">Uncharacterized protein</fullName>
    </submittedName>
</protein>
<name>A0AA35YEF9_LACSI</name>
<feature type="compositionally biased region" description="Polar residues" evidence="1">
    <location>
        <begin position="58"/>
        <end position="78"/>
    </location>
</feature>
<evidence type="ECO:0000313" key="2">
    <source>
        <dbReference type="EMBL" id="CAI9271636.1"/>
    </source>
</evidence>
<reference evidence="2" key="1">
    <citation type="submission" date="2023-04" db="EMBL/GenBank/DDBJ databases">
        <authorList>
            <person name="Vijverberg K."/>
            <person name="Xiong W."/>
            <person name="Schranz E."/>
        </authorList>
    </citation>
    <scope>NUCLEOTIDE SEQUENCE</scope>
</reference>
<dbReference type="AlphaFoldDB" id="A0AA35YEF9"/>
<feature type="region of interest" description="Disordered" evidence="1">
    <location>
        <begin position="58"/>
        <end position="123"/>
    </location>
</feature>
<evidence type="ECO:0000313" key="3">
    <source>
        <dbReference type="Proteomes" id="UP001177003"/>
    </source>
</evidence>
<evidence type="ECO:0000256" key="1">
    <source>
        <dbReference type="SAM" id="MobiDB-lite"/>
    </source>
</evidence>
<keyword evidence="3" id="KW-1185">Reference proteome</keyword>
<proteinExistence type="predicted"/>
<feature type="compositionally biased region" description="Polar residues" evidence="1">
    <location>
        <begin position="92"/>
        <end position="107"/>
    </location>
</feature>
<sequence length="123" mass="12885">MYSFTIHPINGRNMWEKPTCPTTLLPPKHHVPIGGPKKKRISAMEVEDLVKGNQLSRAQKNVGGSKTSRNVGGSQTLKNVCGARSAKVKAGGSQTSRNVGGSQTSKNVGGVGSAKVKTDGSQT</sequence>
<gene>
    <name evidence="2" type="ORF">LSALG_LOCUS11901</name>
</gene>
<dbReference type="Proteomes" id="UP001177003">
    <property type="component" value="Chromosome 2"/>
</dbReference>
<accession>A0AA35YEF9</accession>
<dbReference type="EMBL" id="OX465078">
    <property type="protein sequence ID" value="CAI9271636.1"/>
    <property type="molecule type" value="Genomic_DNA"/>
</dbReference>